<dbReference type="Gene3D" id="3.90.1030.10">
    <property type="entry name" value="Ribosomal protein L17"/>
    <property type="match status" value="1"/>
</dbReference>
<dbReference type="PANTHER" id="PTHR14413:SF16">
    <property type="entry name" value="LARGE RIBOSOMAL SUBUNIT PROTEIN BL17M"/>
    <property type="match status" value="1"/>
</dbReference>
<evidence type="ECO:0000313" key="7">
    <source>
        <dbReference type="EMBL" id="TXC78438.1"/>
    </source>
</evidence>
<dbReference type="PANTHER" id="PTHR14413">
    <property type="entry name" value="RIBOSOMAL PROTEIN L17"/>
    <property type="match status" value="1"/>
</dbReference>
<keyword evidence="2 4" id="KW-0689">Ribosomal protein</keyword>
<dbReference type="Proteomes" id="UP000321168">
    <property type="component" value="Unassembled WGS sequence"/>
</dbReference>
<evidence type="ECO:0000256" key="2">
    <source>
        <dbReference type="ARBA" id="ARBA00022980"/>
    </source>
</evidence>
<dbReference type="SUPFAM" id="SSF64263">
    <property type="entry name" value="Prokaryotic ribosomal protein L17"/>
    <property type="match status" value="1"/>
</dbReference>
<evidence type="ECO:0000256" key="1">
    <source>
        <dbReference type="ARBA" id="ARBA00008777"/>
    </source>
</evidence>
<evidence type="ECO:0000313" key="8">
    <source>
        <dbReference type="Proteomes" id="UP000321168"/>
    </source>
</evidence>
<dbReference type="GO" id="GO:0003735">
    <property type="term" value="F:structural constituent of ribosome"/>
    <property type="evidence" value="ECO:0007669"/>
    <property type="project" value="InterPro"/>
</dbReference>
<comment type="subunit">
    <text evidence="4">Part of the 50S ribosomal subunit. Contacts protein L32.</text>
</comment>
<comment type="similarity">
    <text evidence="1 4 5">Belongs to the bacterial ribosomal protein bL17 family.</text>
</comment>
<evidence type="ECO:0000256" key="5">
    <source>
        <dbReference type="RuleBase" id="RU000660"/>
    </source>
</evidence>
<evidence type="ECO:0000256" key="3">
    <source>
        <dbReference type="ARBA" id="ARBA00023274"/>
    </source>
</evidence>
<gene>
    <name evidence="4" type="primary">rplQ</name>
    <name evidence="7" type="ORF">FRX97_08895</name>
</gene>
<dbReference type="InterPro" id="IPR047859">
    <property type="entry name" value="Ribosomal_bL17_CS"/>
</dbReference>
<dbReference type="GO" id="GO:0006412">
    <property type="term" value="P:translation"/>
    <property type="evidence" value="ECO:0007669"/>
    <property type="project" value="UniProtKB-UniRule"/>
</dbReference>
<dbReference type="EMBL" id="VORB01000007">
    <property type="protein sequence ID" value="TXC78438.1"/>
    <property type="molecule type" value="Genomic_DNA"/>
</dbReference>
<dbReference type="PROSITE" id="PS01167">
    <property type="entry name" value="RIBOSOMAL_L17"/>
    <property type="match status" value="1"/>
</dbReference>
<dbReference type="Pfam" id="PF01196">
    <property type="entry name" value="Ribosomal_L17"/>
    <property type="match status" value="1"/>
</dbReference>
<dbReference type="AlphaFoldDB" id="A0A5C6V426"/>
<dbReference type="FunFam" id="3.90.1030.10:FF:000006">
    <property type="entry name" value="50S ribosomal protein L17"/>
    <property type="match status" value="1"/>
</dbReference>
<sequence>MRHGKKFNHLGRKTGHRKAMLANMAVSLIEHKRLVTTVAKAKALRQYAEPILTKAKEDTTHSRRTVFSYLKNKEAVTELFREIAPKIATRPGGYLRIIKTGNREGDNAEMCLIELVDYNELYSIDKKPAGKKRSRRGSKAKKAADTNVEATSKAAESTENKEADNGDAEAKND</sequence>
<evidence type="ECO:0000256" key="4">
    <source>
        <dbReference type="HAMAP-Rule" id="MF_01368"/>
    </source>
</evidence>
<dbReference type="GO" id="GO:0022625">
    <property type="term" value="C:cytosolic large ribosomal subunit"/>
    <property type="evidence" value="ECO:0007669"/>
    <property type="project" value="TreeGrafter"/>
</dbReference>
<accession>A0A5C6V426</accession>
<dbReference type="OrthoDB" id="9809073at2"/>
<proteinExistence type="inferred from homology"/>
<keyword evidence="8" id="KW-1185">Reference proteome</keyword>
<feature type="compositionally biased region" description="Basic and acidic residues" evidence="6">
    <location>
        <begin position="156"/>
        <end position="173"/>
    </location>
</feature>
<dbReference type="InterPro" id="IPR000456">
    <property type="entry name" value="Ribosomal_bL17"/>
</dbReference>
<feature type="region of interest" description="Disordered" evidence="6">
    <location>
        <begin position="127"/>
        <end position="173"/>
    </location>
</feature>
<protein>
    <recommendedName>
        <fullName evidence="4">Large ribosomal subunit protein bL17</fullName>
    </recommendedName>
</protein>
<dbReference type="RefSeq" id="WP_147014860.1">
    <property type="nucleotide sequence ID" value="NZ_VORB01000007.1"/>
</dbReference>
<dbReference type="InterPro" id="IPR036373">
    <property type="entry name" value="Ribosomal_bL17_sf"/>
</dbReference>
<name>A0A5C6V426_9FLAO</name>
<dbReference type="NCBIfam" id="TIGR00059">
    <property type="entry name" value="L17"/>
    <property type="match status" value="1"/>
</dbReference>
<feature type="compositionally biased region" description="Basic residues" evidence="6">
    <location>
        <begin position="129"/>
        <end position="141"/>
    </location>
</feature>
<keyword evidence="3 4" id="KW-0687">Ribonucleoprotein</keyword>
<reference evidence="7 8" key="1">
    <citation type="submission" date="2019-08" db="EMBL/GenBank/DDBJ databases">
        <title>Genome of Luteibaculum oceani JCM 18817.</title>
        <authorList>
            <person name="Bowman J.P."/>
        </authorList>
    </citation>
    <scope>NUCLEOTIDE SEQUENCE [LARGE SCALE GENOMIC DNA]</scope>
    <source>
        <strain evidence="7 8">JCM 18817</strain>
    </source>
</reference>
<comment type="caution">
    <text evidence="7">The sequence shown here is derived from an EMBL/GenBank/DDBJ whole genome shotgun (WGS) entry which is preliminary data.</text>
</comment>
<dbReference type="HAMAP" id="MF_01368">
    <property type="entry name" value="Ribosomal_bL17"/>
    <property type="match status" value="1"/>
</dbReference>
<evidence type="ECO:0000256" key="6">
    <source>
        <dbReference type="SAM" id="MobiDB-lite"/>
    </source>
</evidence>
<organism evidence="7 8">
    <name type="scientific">Luteibaculum oceani</name>
    <dbReference type="NCBI Taxonomy" id="1294296"/>
    <lineage>
        <taxon>Bacteria</taxon>
        <taxon>Pseudomonadati</taxon>
        <taxon>Bacteroidota</taxon>
        <taxon>Flavobacteriia</taxon>
        <taxon>Flavobacteriales</taxon>
        <taxon>Luteibaculaceae</taxon>
        <taxon>Luteibaculum</taxon>
    </lineage>
</organism>